<keyword evidence="3" id="KW-0378">Hydrolase</keyword>
<dbReference type="SMART" id="SM00173">
    <property type="entry name" value="RAS"/>
    <property type="match status" value="1"/>
</dbReference>
<dbReference type="GO" id="GO:0003925">
    <property type="term" value="F:G protein activity"/>
    <property type="evidence" value="ECO:0007669"/>
    <property type="project" value="UniProtKB-EC"/>
</dbReference>
<evidence type="ECO:0000256" key="5">
    <source>
        <dbReference type="SAM" id="MobiDB-lite"/>
    </source>
</evidence>
<feature type="compositionally biased region" description="Low complexity" evidence="5">
    <location>
        <begin position="212"/>
        <end position="238"/>
    </location>
</feature>
<feature type="compositionally biased region" description="Low complexity" evidence="5">
    <location>
        <begin position="273"/>
        <end position="293"/>
    </location>
</feature>
<dbReference type="SMART" id="SM00175">
    <property type="entry name" value="RAB"/>
    <property type="match status" value="1"/>
</dbReference>
<dbReference type="PROSITE" id="PS51419">
    <property type="entry name" value="RAB"/>
    <property type="match status" value="1"/>
</dbReference>
<dbReference type="PRINTS" id="PR00449">
    <property type="entry name" value="RASTRNSFRMNG"/>
</dbReference>
<evidence type="ECO:0000256" key="2">
    <source>
        <dbReference type="ARBA" id="ARBA00011984"/>
    </source>
</evidence>
<protein>
    <recommendedName>
        <fullName evidence="2">small monomeric GTPase</fullName>
        <ecNumber evidence="2">3.6.5.2</ecNumber>
    </recommendedName>
</protein>
<dbReference type="EC" id="3.6.5.2" evidence="2"/>
<dbReference type="Proteomes" id="UP000663823">
    <property type="component" value="Unassembled WGS sequence"/>
</dbReference>
<comment type="catalytic activity">
    <reaction evidence="4">
        <text>GTP + H2O = GDP + phosphate + H(+)</text>
        <dbReference type="Rhea" id="RHEA:19669"/>
        <dbReference type="ChEBI" id="CHEBI:15377"/>
        <dbReference type="ChEBI" id="CHEBI:15378"/>
        <dbReference type="ChEBI" id="CHEBI:37565"/>
        <dbReference type="ChEBI" id="CHEBI:43474"/>
        <dbReference type="ChEBI" id="CHEBI:58189"/>
        <dbReference type="EC" id="3.6.5.2"/>
    </reaction>
</comment>
<dbReference type="GO" id="GO:0005525">
    <property type="term" value="F:GTP binding"/>
    <property type="evidence" value="ECO:0007669"/>
    <property type="project" value="InterPro"/>
</dbReference>
<dbReference type="InterPro" id="IPR001806">
    <property type="entry name" value="Small_GTPase"/>
</dbReference>
<comment type="similarity">
    <text evidence="1">Belongs to the small GTPase superfamily. Ras family.</text>
</comment>
<organism evidence="6 7">
    <name type="scientific">Rotaria sordida</name>
    <dbReference type="NCBI Taxonomy" id="392033"/>
    <lineage>
        <taxon>Eukaryota</taxon>
        <taxon>Metazoa</taxon>
        <taxon>Spiralia</taxon>
        <taxon>Gnathifera</taxon>
        <taxon>Rotifera</taxon>
        <taxon>Eurotatoria</taxon>
        <taxon>Bdelloidea</taxon>
        <taxon>Philodinida</taxon>
        <taxon>Philodinidae</taxon>
        <taxon>Rotaria</taxon>
    </lineage>
</organism>
<dbReference type="SUPFAM" id="SSF52540">
    <property type="entry name" value="P-loop containing nucleoside triphosphate hydrolases"/>
    <property type="match status" value="1"/>
</dbReference>
<evidence type="ECO:0000256" key="3">
    <source>
        <dbReference type="ARBA" id="ARBA00022801"/>
    </source>
</evidence>
<accession>A0A819BZR0</accession>
<proteinExistence type="inferred from homology"/>
<reference evidence="6" key="1">
    <citation type="submission" date="2021-02" db="EMBL/GenBank/DDBJ databases">
        <authorList>
            <person name="Nowell W R."/>
        </authorList>
    </citation>
    <scope>NUCLEOTIDE SEQUENCE</scope>
</reference>
<feature type="region of interest" description="Disordered" evidence="5">
    <location>
        <begin position="212"/>
        <end position="293"/>
    </location>
</feature>
<feature type="compositionally biased region" description="Low complexity" evidence="5">
    <location>
        <begin position="310"/>
        <end position="340"/>
    </location>
</feature>
<dbReference type="Gene3D" id="3.40.50.300">
    <property type="entry name" value="P-loop containing nucleotide triphosphate hydrolases"/>
    <property type="match status" value="1"/>
</dbReference>
<evidence type="ECO:0000313" key="6">
    <source>
        <dbReference type="EMBL" id="CAF3799798.1"/>
    </source>
</evidence>
<comment type="caution">
    <text evidence="6">The sequence shown here is derived from an EMBL/GenBank/DDBJ whole genome shotgun (WGS) entry which is preliminary data.</text>
</comment>
<dbReference type="PROSITE" id="PS51421">
    <property type="entry name" value="RAS"/>
    <property type="match status" value="1"/>
</dbReference>
<evidence type="ECO:0000313" key="7">
    <source>
        <dbReference type="Proteomes" id="UP000663823"/>
    </source>
</evidence>
<evidence type="ECO:0000256" key="4">
    <source>
        <dbReference type="ARBA" id="ARBA00048098"/>
    </source>
</evidence>
<evidence type="ECO:0000256" key="1">
    <source>
        <dbReference type="ARBA" id="ARBA00008344"/>
    </source>
</evidence>
<dbReference type="Pfam" id="PF00071">
    <property type="entry name" value="Ras"/>
    <property type="match status" value="1"/>
</dbReference>
<name>A0A819BZR0_9BILA</name>
<dbReference type="EMBL" id="CAJOAX010002486">
    <property type="protein sequence ID" value="CAF3799798.1"/>
    <property type="molecule type" value="Genomic_DNA"/>
</dbReference>
<gene>
    <name evidence="6" type="ORF">OTI717_LOCUS18209</name>
</gene>
<feature type="region of interest" description="Disordered" evidence="5">
    <location>
        <begin position="310"/>
        <end position="347"/>
    </location>
</feature>
<dbReference type="NCBIfam" id="TIGR00231">
    <property type="entry name" value="small_GTP"/>
    <property type="match status" value="1"/>
</dbReference>
<sequence>MSRYKSTNSSIRSHLSTASLPKEEVNVVLLGKQSVGKSAIVVKYLTKRFIREYDPFLEDTYWKPDVVDQQDVLVKVMDTYGKDDKRLPYYLKWADAVLITYSITQQDSFEMALAYLDAIHTYSKSLTVSSNELVIILLGNKLDLERTRVISKSEGESVAAKFSCAFCETTAADDYEYIQQLFHRTVREVRKERERTMISNTIIEEPIAPEININTNTNVPSPSSSVSSNSSINFSISNETEKTSSTNIPLPPPMPPTLAHKAAQITTTIKPDSQTLTSSSTPNSSLSSINKSGSLPRIGSASILSSATTITTNTNSPATPSSSSTSSSATAKRTPSKTSSVLSKIFK</sequence>
<dbReference type="InterPro" id="IPR005225">
    <property type="entry name" value="Small_GTP-bd"/>
</dbReference>
<dbReference type="SMART" id="SM00174">
    <property type="entry name" value="RHO"/>
    <property type="match status" value="1"/>
</dbReference>
<dbReference type="InterPro" id="IPR051065">
    <property type="entry name" value="Ras-related_GTPase"/>
</dbReference>
<dbReference type="InterPro" id="IPR027417">
    <property type="entry name" value="P-loop_NTPase"/>
</dbReference>
<dbReference type="PANTHER" id="PTHR45704">
    <property type="entry name" value="RAS-LIKE FAMILY MEMBER 11"/>
    <property type="match status" value="1"/>
</dbReference>
<dbReference type="AlphaFoldDB" id="A0A819BZR0"/>